<dbReference type="Proteomes" id="UP000474567">
    <property type="component" value="Unassembled WGS sequence"/>
</dbReference>
<evidence type="ECO:0000256" key="1">
    <source>
        <dbReference type="ARBA" id="ARBA00011947"/>
    </source>
</evidence>
<dbReference type="InterPro" id="IPR036926">
    <property type="entry name" value="Thymidate_synth/dCMP_Mease_sf"/>
</dbReference>
<evidence type="ECO:0000259" key="4">
    <source>
        <dbReference type="Pfam" id="PF00303"/>
    </source>
</evidence>
<feature type="domain" description="Thymidylate synthase/dCMP hydroxymethylase" evidence="4">
    <location>
        <begin position="22"/>
        <end position="231"/>
    </location>
</feature>
<keyword evidence="2 5" id="KW-0489">Methyltransferase</keyword>
<dbReference type="PRINTS" id="PR00108">
    <property type="entry name" value="THYMDSNTHASE"/>
</dbReference>
<proteinExistence type="predicted"/>
<evidence type="ECO:0000313" key="6">
    <source>
        <dbReference type="Proteomes" id="UP000474567"/>
    </source>
</evidence>
<comment type="caution">
    <text evidence="5">The sequence shown here is derived from an EMBL/GenBank/DDBJ whole genome shotgun (WGS) entry which is preliminary data.</text>
</comment>
<dbReference type="EMBL" id="CADCST010000202">
    <property type="protein sequence ID" value="CAA9203486.1"/>
    <property type="molecule type" value="Genomic_DNA"/>
</dbReference>
<keyword evidence="3 5" id="KW-0808">Transferase</keyword>
<protein>
    <recommendedName>
        <fullName evidence="1">thymidylate synthase</fullName>
        <ecNumber evidence="1">2.1.1.45</ecNumber>
    </recommendedName>
</protein>
<dbReference type="InterPro" id="IPR000398">
    <property type="entry name" value="Thymidylate_synthase"/>
</dbReference>
<dbReference type="GO" id="GO:0032259">
    <property type="term" value="P:methylation"/>
    <property type="evidence" value="ECO:0007669"/>
    <property type="project" value="UniProtKB-KW"/>
</dbReference>
<name>A0ABM8KQE0_9FLAO</name>
<dbReference type="InterPro" id="IPR023451">
    <property type="entry name" value="Thymidate_synth/dCMP_Mease_dom"/>
</dbReference>
<dbReference type="InterPro" id="IPR045097">
    <property type="entry name" value="Thymidate_synth/dCMP_Mease"/>
</dbReference>
<accession>A0ABM8KQE0</accession>
<dbReference type="Gene3D" id="3.30.572.10">
    <property type="entry name" value="Thymidylate synthase/dCMP hydroxymethylase domain"/>
    <property type="match status" value="1"/>
</dbReference>
<gene>
    <name evidence="5" type="primary">thyA_2</name>
    <name evidence="5" type="ORF">FLACOL7796_04752</name>
</gene>
<organism evidence="5 6">
    <name type="scientific">Flavobacterium collinsii</name>
    <dbReference type="NCBI Taxonomy" id="1114861"/>
    <lineage>
        <taxon>Bacteria</taxon>
        <taxon>Pseudomonadati</taxon>
        <taxon>Bacteroidota</taxon>
        <taxon>Flavobacteriia</taxon>
        <taxon>Flavobacteriales</taxon>
        <taxon>Flavobacteriaceae</taxon>
        <taxon>Flavobacterium</taxon>
    </lineage>
</organism>
<dbReference type="Pfam" id="PF00303">
    <property type="entry name" value="Thymidylat_synt"/>
    <property type="match status" value="1"/>
</dbReference>
<dbReference type="SUPFAM" id="SSF55831">
    <property type="entry name" value="Thymidylate synthase/dCMP hydroxymethylase"/>
    <property type="match status" value="1"/>
</dbReference>
<dbReference type="PANTHER" id="PTHR11548">
    <property type="entry name" value="THYMIDYLATE SYNTHASE 1"/>
    <property type="match status" value="1"/>
</dbReference>
<dbReference type="GO" id="GO:0004799">
    <property type="term" value="F:thymidylate synthase activity"/>
    <property type="evidence" value="ECO:0007669"/>
    <property type="project" value="UniProtKB-EC"/>
</dbReference>
<evidence type="ECO:0000313" key="5">
    <source>
        <dbReference type="EMBL" id="CAA9203486.1"/>
    </source>
</evidence>
<keyword evidence="6" id="KW-1185">Reference proteome</keyword>
<reference evidence="5 6" key="1">
    <citation type="submission" date="2020-02" db="EMBL/GenBank/DDBJ databases">
        <authorList>
            <person name="Criscuolo A."/>
        </authorList>
    </citation>
    <scope>NUCLEOTIDE SEQUENCE [LARGE SCALE GENOMIC DNA]</scope>
    <source>
        <strain evidence="5">CECT7796</strain>
    </source>
</reference>
<dbReference type="EC" id="2.1.1.45" evidence="1"/>
<evidence type="ECO:0000256" key="3">
    <source>
        <dbReference type="ARBA" id="ARBA00022679"/>
    </source>
</evidence>
<sequence>MKSKLLKTGIDTLIASSFSDFYVDINEYIKQEGNSLNSRIGETYEISNFKTILTNPLNRCTISQNRNVNIFFHLAESLWVFTGRNDLEFISLFNSKFHQYSDDGQTLYGAYGNRIRNWKSNGLKIDQVLKLTQLLKDSPESRRTVINIWNPELDLQSKSKDIPCNTQLVFKIYEDKLNLTIFNRSNDLHFGYVANIFQFSFMGEIIAFILNKKYNSQTHISNSLHVYTNNNLCNTLIKNNIAKTFYKNYPPSNFSFNFESKSKNEQDQLNELDASFTDSIELLIEFSNLKDIELNVIRSKITKFKKTSSSLYEIVYLLSIYIYYKNKSQLENIDELRNKIINILYEDNKTINFKHKDFYGLALNYFAKRSNKKFDLFEEEMGSY</sequence>
<dbReference type="RefSeq" id="WP_173968535.1">
    <property type="nucleotide sequence ID" value="NZ_CADCST010000202.1"/>
</dbReference>
<evidence type="ECO:0000256" key="2">
    <source>
        <dbReference type="ARBA" id="ARBA00022603"/>
    </source>
</evidence>
<dbReference type="PANTHER" id="PTHR11548:SF1">
    <property type="entry name" value="THYMIDYLATE SYNTHASE 1"/>
    <property type="match status" value="1"/>
</dbReference>